<evidence type="ECO:0000259" key="1">
    <source>
        <dbReference type="Pfam" id="PF04010"/>
    </source>
</evidence>
<accession>A0A7G9Z4Z8</accession>
<dbReference type="EMBL" id="MT631610">
    <property type="protein sequence ID" value="QNO55332.1"/>
    <property type="molecule type" value="Genomic_DNA"/>
</dbReference>
<gene>
    <name evidence="2" type="ORF">BDIJAKCO_00006</name>
</gene>
<sequence length="86" mass="9837">MSETDRIKKDIALFEDSIAELDSLSLDGNEKEVVDNAKRYYEDTKYYLKKGDFFTAFGCINYAHGLVDGLKKNSTNIINYQNGKKN</sequence>
<protein>
    <recommendedName>
        <fullName evidence="1">DUF357 domain-containing protein</fullName>
    </recommendedName>
</protein>
<evidence type="ECO:0000313" key="2">
    <source>
        <dbReference type="EMBL" id="QNO55332.1"/>
    </source>
</evidence>
<dbReference type="InterPro" id="IPR036809">
    <property type="entry name" value="AF1782-like_sf"/>
</dbReference>
<dbReference type="InterPro" id="IPR023140">
    <property type="entry name" value="DUF357"/>
</dbReference>
<organism evidence="2">
    <name type="scientific">Candidatus Methanophaga sp. ANME-1 ERB7</name>
    <dbReference type="NCBI Taxonomy" id="2759913"/>
    <lineage>
        <taxon>Archaea</taxon>
        <taxon>Methanobacteriati</taxon>
        <taxon>Methanobacteriota</taxon>
        <taxon>Stenosarchaea group</taxon>
        <taxon>Methanomicrobia</taxon>
        <taxon>Candidatus Methanophagales</taxon>
        <taxon>Candidatus Methanophagaceae</taxon>
        <taxon>Candidatus Methanophaga</taxon>
    </lineage>
</organism>
<dbReference type="SUPFAM" id="SSF158372">
    <property type="entry name" value="AF1782-like"/>
    <property type="match status" value="1"/>
</dbReference>
<feature type="domain" description="DUF357" evidence="1">
    <location>
        <begin position="11"/>
        <end position="70"/>
    </location>
</feature>
<proteinExistence type="predicted"/>
<reference evidence="2" key="1">
    <citation type="submission" date="2020-06" db="EMBL/GenBank/DDBJ databases">
        <title>Unique genomic features of the anaerobic methanotrophic archaea.</title>
        <authorList>
            <person name="Chadwick G.L."/>
            <person name="Skennerton C.T."/>
            <person name="Laso-Perez R."/>
            <person name="Leu A.O."/>
            <person name="Speth D.R."/>
            <person name="Yu H."/>
            <person name="Morgan-Lang C."/>
            <person name="Hatzenpichler R."/>
            <person name="Goudeau D."/>
            <person name="Malmstrom R."/>
            <person name="Brazelton W.J."/>
            <person name="Woyke T."/>
            <person name="Hallam S.J."/>
            <person name="Tyson G.W."/>
            <person name="Wegener G."/>
            <person name="Boetius A."/>
            <person name="Orphan V."/>
        </authorList>
    </citation>
    <scope>NUCLEOTIDE SEQUENCE</scope>
</reference>
<name>A0A7G9Z4Z8_9EURY</name>
<dbReference type="AlphaFoldDB" id="A0A7G9Z4Z8"/>
<dbReference type="Pfam" id="PF04010">
    <property type="entry name" value="DUF357"/>
    <property type="match status" value="1"/>
</dbReference>
<dbReference type="Gene3D" id="1.20.1270.90">
    <property type="entry name" value="AF1782-like"/>
    <property type="match status" value="1"/>
</dbReference>